<name>A0ACB8Y1Q8_9ASTR</name>
<protein>
    <submittedName>
        <fullName evidence="1">Uncharacterized protein</fullName>
    </submittedName>
</protein>
<comment type="caution">
    <text evidence="1">The sequence shown here is derived from an EMBL/GenBank/DDBJ whole genome shotgun (WGS) entry which is preliminary data.</text>
</comment>
<keyword evidence="2" id="KW-1185">Reference proteome</keyword>
<dbReference type="Proteomes" id="UP001056120">
    <property type="component" value="Linkage Group LG29"/>
</dbReference>
<evidence type="ECO:0000313" key="2">
    <source>
        <dbReference type="Proteomes" id="UP001056120"/>
    </source>
</evidence>
<proteinExistence type="predicted"/>
<reference evidence="1 2" key="2">
    <citation type="journal article" date="2022" name="Mol. Ecol. Resour.">
        <title>The genomes of chicory, endive, great burdock and yacon provide insights into Asteraceae paleo-polyploidization history and plant inulin production.</title>
        <authorList>
            <person name="Fan W."/>
            <person name="Wang S."/>
            <person name="Wang H."/>
            <person name="Wang A."/>
            <person name="Jiang F."/>
            <person name="Liu H."/>
            <person name="Zhao H."/>
            <person name="Xu D."/>
            <person name="Zhang Y."/>
        </authorList>
    </citation>
    <scope>NUCLEOTIDE SEQUENCE [LARGE SCALE GENOMIC DNA]</scope>
    <source>
        <strain evidence="2">cv. Yunnan</strain>
        <tissue evidence="1">Leaves</tissue>
    </source>
</reference>
<evidence type="ECO:0000313" key="1">
    <source>
        <dbReference type="EMBL" id="KAI3676205.1"/>
    </source>
</evidence>
<organism evidence="1 2">
    <name type="scientific">Smallanthus sonchifolius</name>
    <dbReference type="NCBI Taxonomy" id="185202"/>
    <lineage>
        <taxon>Eukaryota</taxon>
        <taxon>Viridiplantae</taxon>
        <taxon>Streptophyta</taxon>
        <taxon>Embryophyta</taxon>
        <taxon>Tracheophyta</taxon>
        <taxon>Spermatophyta</taxon>
        <taxon>Magnoliopsida</taxon>
        <taxon>eudicotyledons</taxon>
        <taxon>Gunneridae</taxon>
        <taxon>Pentapetalae</taxon>
        <taxon>asterids</taxon>
        <taxon>campanulids</taxon>
        <taxon>Asterales</taxon>
        <taxon>Asteraceae</taxon>
        <taxon>Asteroideae</taxon>
        <taxon>Heliantheae alliance</taxon>
        <taxon>Millerieae</taxon>
        <taxon>Smallanthus</taxon>
    </lineage>
</organism>
<reference evidence="2" key="1">
    <citation type="journal article" date="2022" name="Mol. Ecol. Resour.">
        <title>The genomes of chicory, endive, great burdock and yacon provide insights into Asteraceae palaeo-polyploidization history and plant inulin production.</title>
        <authorList>
            <person name="Fan W."/>
            <person name="Wang S."/>
            <person name="Wang H."/>
            <person name="Wang A."/>
            <person name="Jiang F."/>
            <person name="Liu H."/>
            <person name="Zhao H."/>
            <person name="Xu D."/>
            <person name="Zhang Y."/>
        </authorList>
    </citation>
    <scope>NUCLEOTIDE SEQUENCE [LARGE SCALE GENOMIC DNA]</scope>
    <source>
        <strain evidence="2">cv. Yunnan</strain>
    </source>
</reference>
<gene>
    <name evidence="1" type="ORF">L1987_85806</name>
</gene>
<sequence>MHADVGTQVAQQASMMHVEEARVEVESSDMDMIDLVWQKGEKSLENEVVLLNTEYVGDSILNGLSTYDFQCNDNVMDDEGDEDVNSDQSNKTRQVIVGTEEKENMFVPFGSLEHVTNEDNISGEKSLSEWEKFLQQPMKLYDQVVEYLAKWEGCHKLLDHEAWRKVSKGAGQMHAWLDVERNAVQEEERVHLKRKKKNKKGSGRRVSLSANAGTAQDMNGEGTFKTDRRKIHKIWSSKNRKPEKNLSTKKVTFRKYFCPKVLDKQTLGFSEFQVGSDNTGDKNKGVELTGTNRISVGEFYKEMADREARLLLTAGCELYWRNEVGFKGQYNNVMGNNRNQKKGKGKGAEIMEGTNSGSKQAGQECPEGVVKDHVSTTMENGKNNNLEGEHFGDVRKERMTNKRFLVVAGDIYYGNDQTSGNEELMEDMESETDGMAVFMKHEQPPKPSTQDLQMEESDHGTQV</sequence>
<dbReference type="EMBL" id="CM042046">
    <property type="protein sequence ID" value="KAI3676205.1"/>
    <property type="molecule type" value="Genomic_DNA"/>
</dbReference>
<accession>A0ACB8Y1Q8</accession>